<dbReference type="InterPro" id="IPR013785">
    <property type="entry name" value="Aldolase_TIM"/>
</dbReference>
<dbReference type="Gene3D" id="3.20.20.70">
    <property type="entry name" value="Aldolase class I"/>
    <property type="match status" value="1"/>
</dbReference>
<evidence type="ECO:0000259" key="2">
    <source>
        <dbReference type="Pfam" id="PF08666"/>
    </source>
</evidence>
<dbReference type="SUPFAM" id="SSF51569">
    <property type="entry name" value="Aldolase"/>
    <property type="match status" value="1"/>
</dbReference>
<dbReference type="Gene3D" id="3.90.1210.10">
    <property type="entry name" value="Antifreeze-like/N-acetylneuraminic acid synthase C-terminal domain"/>
    <property type="match status" value="1"/>
</dbReference>
<dbReference type="GO" id="GO:0047444">
    <property type="term" value="F:N-acylneuraminate-9-phosphate synthase activity"/>
    <property type="evidence" value="ECO:0007669"/>
    <property type="project" value="TreeGrafter"/>
</dbReference>
<reference evidence="3" key="1">
    <citation type="submission" date="2019-07" db="EMBL/GenBank/DDBJ databases">
        <authorList>
            <person name="Weber M."/>
            <person name="Kostadinov I."/>
            <person name="Kostadinov D I."/>
        </authorList>
    </citation>
    <scope>NUCLEOTIDE SEQUENCE</scope>
    <source>
        <strain evidence="3">Gfbio:sag-sample-b02:053724c1-46a9-4a36-b237-ea2bf867836b</strain>
    </source>
</reference>
<accession>A0A7D9H377</accession>
<dbReference type="Pfam" id="PF08666">
    <property type="entry name" value="SAF"/>
    <property type="match status" value="1"/>
</dbReference>
<dbReference type="SUPFAM" id="SSF51269">
    <property type="entry name" value="AFP III-like domain"/>
    <property type="match status" value="1"/>
</dbReference>
<organism evidence="3">
    <name type="scientific">uncultured Woeseiaceae bacterium</name>
    <dbReference type="NCBI Taxonomy" id="1983305"/>
    <lineage>
        <taxon>Bacteria</taxon>
        <taxon>Pseudomonadati</taxon>
        <taxon>Pseudomonadota</taxon>
        <taxon>Gammaproteobacteria</taxon>
        <taxon>Woeseiales</taxon>
        <taxon>Woeseiaceae</taxon>
        <taxon>environmental samples</taxon>
    </lineage>
</organism>
<dbReference type="Pfam" id="PF03102">
    <property type="entry name" value="NeuB"/>
    <property type="match status" value="1"/>
</dbReference>
<proteinExistence type="predicted"/>
<dbReference type="PANTHER" id="PTHR42966:SF1">
    <property type="entry name" value="SIALIC ACID SYNTHASE"/>
    <property type="match status" value="1"/>
</dbReference>
<dbReference type="InterPro" id="IPR036732">
    <property type="entry name" value="AFP_Neu5c_C_sf"/>
</dbReference>
<dbReference type="GO" id="GO:0016051">
    <property type="term" value="P:carbohydrate biosynthetic process"/>
    <property type="evidence" value="ECO:0007669"/>
    <property type="project" value="InterPro"/>
</dbReference>
<evidence type="ECO:0000259" key="1">
    <source>
        <dbReference type="Pfam" id="PF03102"/>
    </source>
</evidence>
<dbReference type="PANTHER" id="PTHR42966">
    <property type="entry name" value="N-ACETYLNEURAMINATE SYNTHASE"/>
    <property type="match status" value="1"/>
</dbReference>
<dbReference type="CDD" id="cd11614">
    <property type="entry name" value="SAF_CpaB_FlgA_like"/>
    <property type="match status" value="1"/>
</dbReference>
<dbReference type="InterPro" id="IPR013974">
    <property type="entry name" value="SAF"/>
</dbReference>
<name>A0A7D9H377_9GAMM</name>
<dbReference type="InterPro" id="IPR013132">
    <property type="entry name" value="PseI/NeuA/B-like_N"/>
</dbReference>
<protein>
    <submittedName>
        <fullName evidence="3">NeuB family protein</fullName>
    </submittedName>
</protein>
<sequence length="330" mass="35653">MKPEIVAELAQGFEGRVEQAMLLMKAAAKAGADAAKFQLVYADELATPDYQYYELFQTLEMTDGEWKSLAGFGAENGVELHVDIFGSKSLQLAEKLGVQVIKLHGTDISNVGLLVEVAGSSVPRVMLGAGGAYHDEIERALEILSGKKVVVLLGFQGYPTPNDANQIARVRLFTEKYASDTVSIGFADHATPDTGLRYGLAATAIGAGACVIEKHLTLGKVMEIEDFESALNPDEFVEFCDVVRSCAEALGATSDTPNYNMSESELGYRKMIRRHVISAHDLKEGQMLSASDVVLKRCSSENVLTDIEAVYGKVLTRPVAPNSPVTQEDI</sequence>
<feature type="domain" description="PseI/NeuA/B-like" evidence="1">
    <location>
        <begin position="23"/>
        <end position="253"/>
    </location>
</feature>
<feature type="domain" description="SAF" evidence="2">
    <location>
        <begin position="276"/>
        <end position="330"/>
    </location>
</feature>
<dbReference type="AlphaFoldDB" id="A0A7D9H377"/>
<gene>
    <name evidence="3" type="ORF">JTBB02_V1_70008</name>
</gene>
<dbReference type="EMBL" id="LR633966">
    <property type="protein sequence ID" value="VUX54987.1"/>
    <property type="molecule type" value="Genomic_DNA"/>
</dbReference>
<evidence type="ECO:0000313" key="3">
    <source>
        <dbReference type="EMBL" id="VUX54987.1"/>
    </source>
</evidence>
<dbReference type="InterPro" id="IPR051690">
    <property type="entry name" value="PseI-like"/>
</dbReference>